<evidence type="ECO:0000313" key="3">
    <source>
        <dbReference type="Proteomes" id="UP000654075"/>
    </source>
</evidence>
<reference evidence="2" key="1">
    <citation type="submission" date="2021-02" db="EMBL/GenBank/DDBJ databases">
        <authorList>
            <person name="Dougan E. K."/>
            <person name="Rhodes N."/>
            <person name="Thang M."/>
            <person name="Chan C."/>
        </authorList>
    </citation>
    <scope>NUCLEOTIDE SEQUENCE</scope>
</reference>
<gene>
    <name evidence="2" type="ORF">PGLA1383_LOCUS13117</name>
</gene>
<name>A0A813E6N4_POLGL</name>
<dbReference type="AlphaFoldDB" id="A0A813E6N4"/>
<dbReference type="EMBL" id="CAJNNV010007180">
    <property type="protein sequence ID" value="CAE8594585.1"/>
    <property type="molecule type" value="Genomic_DNA"/>
</dbReference>
<evidence type="ECO:0000256" key="1">
    <source>
        <dbReference type="SAM" id="SignalP"/>
    </source>
</evidence>
<sequence length="341" mass="35932">MALAWSVGLLLVLRVCRSRNAAEILDLGSAEVDCLQADSQAESLQLLQVRASFSGAKLAAGVALTTTATTTSTNNNNGLAFDGVALSDLPAELVPLNSSSPEYKALMEACLEQTTLGPNVGPGLGGIYTCTPVRFARASFVFSLLGPTATAVCGTSQNAWFSLDAVGMLQEYMTKAGICDIWPGGTSDVKTALGVCSVEASMVGIVGQGYAVNCSQPVQGQLPSPKTLQLIGGPWCGSCRSCNITNRSAIQDKDHVGGPCDSGMLALDRRCYLARRLKGRIAGTPPGHCSRSSGLQWMPWSPARFLRRFSICARTPLCFVALGASRQGRSPMGFYGPWTHE</sequence>
<comment type="caution">
    <text evidence="2">The sequence shown here is derived from an EMBL/GenBank/DDBJ whole genome shotgun (WGS) entry which is preliminary data.</text>
</comment>
<accession>A0A813E6N4</accession>
<feature type="chain" id="PRO_5032756962" evidence="1">
    <location>
        <begin position="19"/>
        <end position="341"/>
    </location>
</feature>
<evidence type="ECO:0000313" key="2">
    <source>
        <dbReference type="EMBL" id="CAE8594585.1"/>
    </source>
</evidence>
<proteinExistence type="predicted"/>
<feature type="signal peptide" evidence="1">
    <location>
        <begin position="1"/>
        <end position="18"/>
    </location>
</feature>
<feature type="non-terminal residue" evidence="2">
    <location>
        <position position="341"/>
    </location>
</feature>
<protein>
    <submittedName>
        <fullName evidence="2">Uncharacterized protein</fullName>
    </submittedName>
</protein>
<keyword evidence="1" id="KW-0732">Signal</keyword>
<dbReference type="Proteomes" id="UP000654075">
    <property type="component" value="Unassembled WGS sequence"/>
</dbReference>
<keyword evidence="3" id="KW-1185">Reference proteome</keyword>
<organism evidence="2 3">
    <name type="scientific">Polarella glacialis</name>
    <name type="common">Dinoflagellate</name>
    <dbReference type="NCBI Taxonomy" id="89957"/>
    <lineage>
        <taxon>Eukaryota</taxon>
        <taxon>Sar</taxon>
        <taxon>Alveolata</taxon>
        <taxon>Dinophyceae</taxon>
        <taxon>Suessiales</taxon>
        <taxon>Suessiaceae</taxon>
        <taxon>Polarella</taxon>
    </lineage>
</organism>